<dbReference type="InterPro" id="IPR001810">
    <property type="entry name" value="F-box_dom"/>
</dbReference>
<dbReference type="PROSITE" id="PS50181">
    <property type="entry name" value="FBOX"/>
    <property type="match status" value="1"/>
</dbReference>
<dbReference type="SUPFAM" id="SSF56672">
    <property type="entry name" value="DNA/RNA polymerases"/>
    <property type="match status" value="1"/>
</dbReference>
<dbReference type="InterPro" id="IPR043502">
    <property type="entry name" value="DNA/RNA_pol_sf"/>
</dbReference>
<evidence type="ECO:0000313" key="2">
    <source>
        <dbReference type="EMBL" id="CAN74740.1"/>
    </source>
</evidence>
<dbReference type="InterPro" id="IPR006566">
    <property type="entry name" value="FBD"/>
</dbReference>
<dbReference type="InterPro" id="IPR036047">
    <property type="entry name" value="F-box-like_dom_sf"/>
</dbReference>
<dbReference type="EMBL" id="AM463584">
    <property type="protein sequence ID" value="CAN74740.1"/>
    <property type="molecule type" value="Genomic_DNA"/>
</dbReference>
<dbReference type="PANTHER" id="PTHR31900:SF34">
    <property type="entry name" value="EMB|CAB62440.1-RELATED"/>
    <property type="match status" value="1"/>
</dbReference>
<feature type="domain" description="F-box" evidence="1">
    <location>
        <begin position="9"/>
        <end position="62"/>
    </location>
</feature>
<dbReference type="SUPFAM" id="SSF52047">
    <property type="entry name" value="RNI-like"/>
    <property type="match status" value="1"/>
</dbReference>
<sequence>MGSEYEESRDIISNLPDELLCHILSFLPTKFAVGTSILSKRWRYLWASVPILDFDDELWLNPSTLVELEERIIMFQNFVDGVLRHSEVSCIKKFRLGYRDNNLDSVYSWICIALERRVQELDLHLLIDWRVELPPMFFICKTLVVVKLSCALFLDIPTTVWLPSLKALHLKSVEYSDDDSIQKLLSGCPVLEELVIEREERDNQWVVNVSNPSLKILRIFFFTDGFAHPYEQEDQDYKVVVDAPNLEYLSITDYLSKDYFVKDLPSLVKAFIDVEQDSEEFEESPHNGGISYHGPIYELLGRISNVKCLSLTGVTLDSLSGTIGDYKLPTFHNMTRLEFLFIGGFNWDFLPNFLHSSPNLEALVIETGYTNELIPEGWLMPLQVPACLVLHLKEIEIRRIVGEDYELEAVEYLLKNAEVLQQMTIDCHESYMDQEFCVCKKLLGLPRGSRSCFVVSSKGIETDPENIKAIFDWIVPTNIHEVANKAFEEIKSKMVNPSILRLPNFEKVVEVACDASHMGIGVVLSQDGHLVAFFSDKLNGAKKKNTPHMILNSMWWCKKLGIGNIISVTRNLFYIRIMKPCDILILKRSLTLDKQNGVVFFSYLFSI</sequence>
<dbReference type="Pfam" id="PF17919">
    <property type="entry name" value="RT_RNaseH_2"/>
    <property type="match status" value="1"/>
</dbReference>
<dbReference type="InterPro" id="IPR032675">
    <property type="entry name" value="LRR_dom_sf"/>
</dbReference>
<proteinExistence type="predicted"/>
<dbReference type="SMART" id="SM00256">
    <property type="entry name" value="FBOX"/>
    <property type="match status" value="1"/>
</dbReference>
<dbReference type="InterPro" id="IPR055411">
    <property type="entry name" value="LRR_FXL15/At3g58940/PEG3-like"/>
</dbReference>
<dbReference type="AlphaFoldDB" id="A5BLF6"/>
<dbReference type="Pfam" id="PF00646">
    <property type="entry name" value="F-box"/>
    <property type="match status" value="1"/>
</dbReference>
<gene>
    <name evidence="2" type="ORF">VITISV_040899</name>
</gene>
<dbReference type="Pfam" id="PF24758">
    <property type="entry name" value="LRR_At5g56370"/>
    <property type="match status" value="1"/>
</dbReference>
<evidence type="ECO:0000259" key="1">
    <source>
        <dbReference type="PROSITE" id="PS50181"/>
    </source>
</evidence>
<dbReference type="CDD" id="cd22160">
    <property type="entry name" value="F-box_AtFBL13-like"/>
    <property type="match status" value="1"/>
</dbReference>
<dbReference type="SUPFAM" id="SSF81383">
    <property type="entry name" value="F-box domain"/>
    <property type="match status" value="1"/>
</dbReference>
<dbReference type="SMART" id="SM00579">
    <property type="entry name" value="FBD"/>
    <property type="match status" value="1"/>
</dbReference>
<dbReference type="Gene3D" id="1.20.1280.50">
    <property type="match status" value="1"/>
</dbReference>
<dbReference type="PANTHER" id="PTHR31900">
    <property type="entry name" value="F-BOX/RNI SUPERFAMILY PROTEIN-RELATED"/>
    <property type="match status" value="1"/>
</dbReference>
<dbReference type="Gene3D" id="3.80.10.10">
    <property type="entry name" value="Ribonuclease Inhibitor"/>
    <property type="match status" value="1"/>
</dbReference>
<reference evidence="2" key="1">
    <citation type="journal article" date="2007" name="PLoS ONE">
        <title>The first genome sequence of an elite grapevine cultivar (Pinot noir Vitis vinifera L.): coping with a highly heterozygous genome.</title>
        <authorList>
            <person name="Velasco R."/>
            <person name="Zharkikh A."/>
            <person name="Troggio M."/>
            <person name="Cartwright D.A."/>
            <person name="Cestaro A."/>
            <person name="Pruss D."/>
            <person name="Pindo M."/>
            <person name="FitzGerald L.M."/>
            <person name="Vezzulli S."/>
            <person name="Reid J."/>
            <person name="Malacarne G."/>
            <person name="Iliev D."/>
            <person name="Coppola G."/>
            <person name="Wardell B."/>
            <person name="Micheletti D."/>
            <person name="Macalma T."/>
            <person name="Facci M."/>
            <person name="Mitchell J.T."/>
            <person name="Perazzolli M."/>
            <person name="Eldredge G."/>
            <person name="Gatto P."/>
            <person name="Oyzerski R."/>
            <person name="Moretto M."/>
            <person name="Gutin N."/>
            <person name="Stefanini M."/>
            <person name="Chen Y."/>
            <person name="Segala C."/>
            <person name="Davenport C."/>
            <person name="Dematte L."/>
            <person name="Mraz A."/>
            <person name="Battilana J."/>
            <person name="Stormo K."/>
            <person name="Costa F."/>
            <person name="Tao Q."/>
            <person name="Si-Ammour A."/>
            <person name="Harkins T."/>
            <person name="Lackey A."/>
            <person name="Perbost C."/>
            <person name="Taillon B."/>
            <person name="Stella A."/>
            <person name="Solovyev V."/>
            <person name="Fawcett J.A."/>
            <person name="Sterck L."/>
            <person name="Vandepoele K."/>
            <person name="Grando S.M."/>
            <person name="Toppo S."/>
            <person name="Moser C."/>
            <person name="Lanchbury J."/>
            <person name="Bogden R."/>
            <person name="Skolnick M."/>
            <person name="Sgaramella V."/>
            <person name="Bhatnagar S.K."/>
            <person name="Fontana P."/>
            <person name="Gutin A."/>
            <person name="Van de Peer Y."/>
            <person name="Salamini F."/>
            <person name="Viola R."/>
        </authorList>
    </citation>
    <scope>NUCLEOTIDE SEQUENCE</scope>
</reference>
<dbReference type="InterPro" id="IPR050232">
    <property type="entry name" value="FBL13/AtMIF1-like"/>
</dbReference>
<dbReference type="InterPro" id="IPR041577">
    <property type="entry name" value="RT_RNaseH_2"/>
</dbReference>
<dbReference type="Pfam" id="PF08387">
    <property type="entry name" value="FBD"/>
    <property type="match status" value="1"/>
</dbReference>
<protein>
    <recommendedName>
        <fullName evidence="1">F-box domain-containing protein</fullName>
    </recommendedName>
</protein>
<accession>A5BLF6</accession>
<organism evidence="2">
    <name type="scientific">Vitis vinifera</name>
    <name type="common">Grape</name>
    <dbReference type="NCBI Taxonomy" id="29760"/>
    <lineage>
        <taxon>Eukaryota</taxon>
        <taxon>Viridiplantae</taxon>
        <taxon>Streptophyta</taxon>
        <taxon>Embryophyta</taxon>
        <taxon>Tracheophyta</taxon>
        <taxon>Spermatophyta</taxon>
        <taxon>Magnoliopsida</taxon>
        <taxon>eudicotyledons</taxon>
        <taxon>Gunneridae</taxon>
        <taxon>Pentapetalae</taxon>
        <taxon>rosids</taxon>
        <taxon>Vitales</taxon>
        <taxon>Vitaceae</taxon>
        <taxon>Viteae</taxon>
        <taxon>Vitis</taxon>
    </lineage>
</organism>
<name>A5BLF6_VITVI</name>
<dbReference type="InterPro" id="IPR053781">
    <property type="entry name" value="F-box_AtFBL13-like"/>
</dbReference>